<organism evidence="2 3">
    <name type="scientific">Neolecta irregularis (strain DAH-3)</name>
    <dbReference type="NCBI Taxonomy" id="1198029"/>
    <lineage>
        <taxon>Eukaryota</taxon>
        <taxon>Fungi</taxon>
        <taxon>Dikarya</taxon>
        <taxon>Ascomycota</taxon>
        <taxon>Taphrinomycotina</taxon>
        <taxon>Neolectales</taxon>
        <taxon>Neolectaceae</taxon>
        <taxon>Neolecta</taxon>
    </lineage>
</organism>
<evidence type="ECO:0000256" key="1">
    <source>
        <dbReference type="SAM" id="MobiDB-lite"/>
    </source>
</evidence>
<feature type="compositionally biased region" description="Basic and acidic residues" evidence="1">
    <location>
        <begin position="117"/>
        <end position="129"/>
    </location>
</feature>
<reference evidence="2 3" key="1">
    <citation type="submission" date="2016-04" db="EMBL/GenBank/DDBJ databases">
        <title>Evolutionary innovation and constraint leading to complex multicellularity in the Ascomycota.</title>
        <authorList>
            <person name="Cisse O."/>
            <person name="Nguyen A."/>
            <person name="Hewitt D.A."/>
            <person name="Jedd G."/>
            <person name="Stajich J.E."/>
        </authorList>
    </citation>
    <scope>NUCLEOTIDE SEQUENCE [LARGE SCALE GENOMIC DNA]</scope>
    <source>
        <strain evidence="2 3">DAH-3</strain>
    </source>
</reference>
<evidence type="ECO:0008006" key="4">
    <source>
        <dbReference type="Google" id="ProtNLM"/>
    </source>
</evidence>
<evidence type="ECO:0000313" key="2">
    <source>
        <dbReference type="EMBL" id="OLL24499.1"/>
    </source>
</evidence>
<gene>
    <name evidence="2" type="ORF">NEOLI_003958</name>
</gene>
<comment type="caution">
    <text evidence="2">The sequence shown here is derived from an EMBL/GenBank/DDBJ whole genome shotgun (WGS) entry which is preliminary data.</text>
</comment>
<sequence length="251" mass="28980">MDQLGPPRSIANGRRLHFSRNQILDPTVRLLGSNSSTLFAFPELGVAYVNPTEICLRSPMNSHALDEVLPSKNDKRDEGYDATYEHDDSLYLNRERSSPIFENSGISSVESLQTPPDHSHSDSDDAQKADGEMLKDIETKVFRRKFRGRWSVEEDQVIIMLRNKDVPWKNIQRKHFPTSTGNALKVHFAALKDSCQKSSENGSTAILQQWREFETEAYNKMSQYLRLPISLCRKQIKELEKDELKRQRKQR</sequence>
<accession>A0A1U7LPD6</accession>
<dbReference type="AlphaFoldDB" id="A0A1U7LPD6"/>
<dbReference type="EMBL" id="LXFE01000762">
    <property type="protein sequence ID" value="OLL24499.1"/>
    <property type="molecule type" value="Genomic_DNA"/>
</dbReference>
<protein>
    <recommendedName>
        <fullName evidence="4">Myb-like domain-containing protein</fullName>
    </recommendedName>
</protein>
<feature type="region of interest" description="Disordered" evidence="1">
    <location>
        <begin position="108"/>
        <end position="129"/>
    </location>
</feature>
<name>A0A1U7LPD6_NEOID</name>
<evidence type="ECO:0000313" key="3">
    <source>
        <dbReference type="Proteomes" id="UP000186594"/>
    </source>
</evidence>
<dbReference type="Proteomes" id="UP000186594">
    <property type="component" value="Unassembled WGS sequence"/>
</dbReference>
<proteinExistence type="predicted"/>
<keyword evidence="3" id="KW-1185">Reference proteome</keyword>